<feature type="region of interest" description="Disordered" evidence="1">
    <location>
        <begin position="1"/>
        <end position="30"/>
    </location>
</feature>
<organism evidence="3">
    <name type="scientific">marine metagenome</name>
    <dbReference type="NCBI Taxonomy" id="408172"/>
    <lineage>
        <taxon>unclassified sequences</taxon>
        <taxon>metagenomes</taxon>
        <taxon>ecological metagenomes</taxon>
    </lineage>
</organism>
<proteinExistence type="predicted"/>
<accession>A0A381T204</accession>
<feature type="compositionally biased region" description="Basic residues" evidence="1">
    <location>
        <begin position="1"/>
        <end position="23"/>
    </location>
</feature>
<dbReference type="AlphaFoldDB" id="A0A381T204"/>
<protein>
    <recommendedName>
        <fullName evidence="2">DUF1638 domain-containing protein</fullName>
    </recommendedName>
</protein>
<evidence type="ECO:0000256" key="1">
    <source>
        <dbReference type="SAM" id="MobiDB-lite"/>
    </source>
</evidence>
<dbReference type="EMBL" id="UINC01003908">
    <property type="protein sequence ID" value="SVA10245.1"/>
    <property type="molecule type" value="Genomic_DNA"/>
</dbReference>
<dbReference type="Pfam" id="PF07796">
    <property type="entry name" value="DUF1638"/>
    <property type="match status" value="1"/>
</dbReference>
<feature type="domain" description="DUF1638" evidence="2">
    <location>
        <begin position="68"/>
        <end position="224"/>
    </location>
</feature>
<name>A0A381T204_9ZZZZ</name>
<reference evidence="3" key="1">
    <citation type="submission" date="2018-05" db="EMBL/GenBank/DDBJ databases">
        <authorList>
            <person name="Lanie J.A."/>
            <person name="Ng W.-L."/>
            <person name="Kazmierczak K.M."/>
            <person name="Andrzejewski T.M."/>
            <person name="Davidsen T.M."/>
            <person name="Wayne K.J."/>
            <person name="Tettelin H."/>
            <person name="Glass J.I."/>
            <person name="Rusch D."/>
            <person name="Podicherti R."/>
            <person name="Tsui H.-C.T."/>
            <person name="Winkler M.E."/>
        </authorList>
    </citation>
    <scope>NUCLEOTIDE SEQUENCE</scope>
</reference>
<evidence type="ECO:0000259" key="2">
    <source>
        <dbReference type="Pfam" id="PF07796"/>
    </source>
</evidence>
<gene>
    <name evidence="3" type="ORF">METZ01_LOCUS63099</name>
</gene>
<sequence length="232" mass="26779">MKRVKKRQNNGRKYRFTKAKRQATHTDKWADRQEQSEKILVIACGALAKEITMLIRANGWTHLKTRYLPAKLHNEPAKILEQLRKNLQNAHNKFSRIFVGYADCGTGGQLDAMLEEFGAQRLPGAHCYEFYSGSKTFEEIVQEEIGSYFLTDFLVKSFEKLIWQGMKIDSHPQLLQIYFGNYRKLVYLAQTKNPELQAQAQEFAERLGLKYEYRFTGFGKLEPALSVLSATG</sequence>
<evidence type="ECO:0000313" key="3">
    <source>
        <dbReference type="EMBL" id="SVA10245.1"/>
    </source>
</evidence>
<dbReference type="InterPro" id="IPR012437">
    <property type="entry name" value="DUF1638"/>
</dbReference>